<organism evidence="1 2">
    <name type="scientific">Alternaria gaisen</name>
    <dbReference type="NCBI Taxonomy" id="167740"/>
    <lineage>
        <taxon>Eukaryota</taxon>
        <taxon>Fungi</taxon>
        <taxon>Dikarya</taxon>
        <taxon>Ascomycota</taxon>
        <taxon>Pezizomycotina</taxon>
        <taxon>Dothideomycetes</taxon>
        <taxon>Pleosporomycetidae</taxon>
        <taxon>Pleosporales</taxon>
        <taxon>Pleosporineae</taxon>
        <taxon>Pleosporaceae</taxon>
        <taxon>Alternaria</taxon>
        <taxon>Alternaria sect. Alternaria</taxon>
    </lineage>
</organism>
<evidence type="ECO:0000313" key="2">
    <source>
        <dbReference type="Proteomes" id="UP000293547"/>
    </source>
</evidence>
<keyword evidence="2" id="KW-1185">Reference proteome</keyword>
<sequence length="124" mass="14568">MQGIIAEDRDTSVDFREKGSALLDQIAQHLDWSNRYPTPFISTYCDEKVAWGEAERRVNAGKRDVKIYKIDMGARNERTEYRNVRLLAKNLGYHIPFDAWNNSKHEYVFLYRIPDSVIVGWEDL</sequence>
<protein>
    <submittedName>
        <fullName evidence="1">Uncharacterized protein</fullName>
    </submittedName>
</protein>
<gene>
    <name evidence="1" type="ORF">AG0111_0g1444</name>
</gene>
<comment type="caution">
    <text evidence="1">The sequence shown here is derived from an EMBL/GenBank/DDBJ whole genome shotgun (WGS) entry which is preliminary data.</text>
</comment>
<name>A0ACB6G2A5_9PLEO</name>
<proteinExistence type="predicted"/>
<evidence type="ECO:0000313" key="1">
    <source>
        <dbReference type="EMBL" id="KAB2110794.1"/>
    </source>
</evidence>
<dbReference type="Proteomes" id="UP000293547">
    <property type="component" value="Unassembled WGS sequence"/>
</dbReference>
<accession>A0ACB6G2A5</accession>
<dbReference type="EMBL" id="PDWZ02000001">
    <property type="protein sequence ID" value="KAB2110794.1"/>
    <property type="molecule type" value="Genomic_DNA"/>
</dbReference>
<reference evidence="1 2" key="1">
    <citation type="journal article" date="2019" name="bioRxiv">
        <title>Genomics, evolutionary history and diagnostics of the Alternaria alternata species group including apple and Asian pear pathotypes.</title>
        <authorList>
            <person name="Armitage A.D."/>
            <person name="Cockerton H.M."/>
            <person name="Sreenivasaprasad S."/>
            <person name="Woodhall J.W."/>
            <person name="Lane C.R."/>
            <person name="Harrison R.J."/>
            <person name="Clarkson J.P."/>
        </authorList>
    </citation>
    <scope>NUCLEOTIDE SEQUENCE [LARGE SCALE GENOMIC DNA]</scope>
    <source>
        <strain evidence="1 2">FERA 650</strain>
    </source>
</reference>